<feature type="compositionally biased region" description="Polar residues" evidence="2">
    <location>
        <begin position="1"/>
        <end position="21"/>
    </location>
</feature>
<gene>
    <name evidence="3" type="primary">Myh9-001</name>
</gene>
<feature type="region of interest" description="Disordered" evidence="2">
    <location>
        <begin position="438"/>
        <end position="518"/>
    </location>
</feature>
<reference evidence="3" key="1">
    <citation type="submission" date="2020-04" db="EMBL/GenBank/DDBJ databases">
        <authorList>
            <person name="Neveu A P."/>
        </authorList>
    </citation>
    <scope>NUCLEOTIDE SEQUENCE</scope>
    <source>
        <tissue evidence="3">Whole embryo</tissue>
    </source>
</reference>
<accession>A0A6F9DKZ2</accession>
<organism evidence="3">
    <name type="scientific">Phallusia mammillata</name>
    <dbReference type="NCBI Taxonomy" id="59560"/>
    <lineage>
        <taxon>Eukaryota</taxon>
        <taxon>Metazoa</taxon>
        <taxon>Chordata</taxon>
        <taxon>Tunicata</taxon>
        <taxon>Ascidiacea</taxon>
        <taxon>Phlebobranchia</taxon>
        <taxon>Ascidiidae</taxon>
        <taxon>Phallusia</taxon>
    </lineage>
</organism>
<keyword evidence="1" id="KW-0175">Coiled coil</keyword>
<feature type="coiled-coil region" evidence="1">
    <location>
        <begin position="271"/>
        <end position="298"/>
    </location>
</feature>
<dbReference type="EMBL" id="LR788250">
    <property type="protein sequence ID" value="CAB3264112.1"/>
    <property type="molecule type" value="mRNA"/>
</dbReference>
<feature type="coiled-coil region" evidence="1">
    <location>
        <begin position="123"/>
        <end position="187"/>
    </location>
</feature>
<name>A0A6F9DKZ2_9ASCI</name>
<protein>
    <submittedName>
        <fullName evidence="3">Myosin heavy chain, non-muscle</fullName>
    </submittedName>
</protein>
<evidence type="ECO:0000256" key="2">
    <source>
        <dbReference type="SAM" id="MobiDB-lite"/>
    </source>
</evidence>
<sequence length="518" mass="58328">MLQSSSQPSTSKAMASNSPPNETKMADAIRLIKALKMKITQLQEENKSLRKDLELSTQRYNELVTSETSLRSSQASDLHAPTAENETIKTLTSQVNILQQQLQGKCQISPDEVLQQAEYKTAVEQYRNAIAERDKQLAELQQKCGQPEMAKKISKLQNMLDKARGTIRTFADQIDALKQQLDHLSEESIPAEAMPDDRLEMTQAHAASADDDTNGHHGSSPRLSEHNIDLVARDEHEKVKALNLKLQGDLNEAVTSKETALAELVTIRSEKTELLHENHNLRIENEQLKQQQANQQQGDLYETQMKAFMEDFSLERKEKQALLQQKNEITGENLSLKEHLAQLQSALAKQQHGQMYNQNYKIQPTTPPVYQAVYEHDQVQPFHEHGPTYGMQPHVMSTRAASPPQISRQQSNLVHPQPVMAVEAPQHQAPVVVSAPNSRRIGFPQPVANQPRPRQVPPNPTYLPQQSPPPQQNEGYSYRTQPQVQPYHQRGALQPDGIEMHSQGPDQTPKSPPSPEKQ</sequence>
<dbReference type="Gene3D" id="1.20.5.340">
    <property type="match status" value="1"/>
</dbReference>
<feature type="region of interest" description="Disordered" evidence="2">
    <location>
        <begin position="1"/>
        <end position="27"/>
    </location>
</feature>
<evidence type="ECO:0000313" key="3">
    <source>
        <dbReference type="EMBL" id="CAB3264112.1"/>
    </source>
</evidence>
<dbReference type="AlphaFoldDB" id="A0A6F9DKZ2"/>
<proteinExistence type="evidence at transcript level"/>
<feature type="compositionally biased region" description="Polar residues" evidence="2">
    <location>
        <begin position="472"/>
        <end position="486"/>
    </location>
</feature>
<evidence type="ECO:0000256" key="1">
    <source>
        <dbReference type="SAM" id="Coils"/>
    </source>
</evidence>
<feature type="compositionally biased region" description="Pro residues" evidence="2">
    <location>
        <begin position="454"/>
        <end position="471"/>
    </location>
</feature>
<feature type="compositionally biased region" description="Low complexity" evidence="2">
    <location>
        <begin position="444"/>
        <end position="453"/>
    </location>
</feature>